<dbReference type="PANTHER" id="PTHR46158">
    <property type="entry name" value="OS02G0165000 PROTEIN"/>
    <property type="match status" value="1"/>
</dbReference>
<comment type="caution">
    <text evidence="7">The sequence shown here is derived from an EMBL/GenBank/DDBJ whole genome shotgun (WGS) entry which is preliminary data.</text>
</comment>
<feature type="region of interest" description="Disordered" evidence="4">
    <location>
        <begin position="166"/>
        <end position="186"/>
    </location>
</feature>
<dbReference type="Gramene" id="Manes.08G006100.1.v8.1">
    <property type="protein sequence ID" value="Manes.08G006100.1.v8.1.CDS"/>
    <property type="gene ID" value="Manes.08G006100.v8.1"/>
</dbReference>
<accession>A0A2C9VC71</accession>
<organism evidence="7 8">
    <name type="scientific">Manihot esculenta</name>
    <name type="common">Cassava</name>
    <name type="synonym">Jatropha manihot</name>
    <dbReference type="NCBI Taxonomy" id="3983"/>
    <lineage>
        <taxon>Eukaryota</taxon>
        <taxon>Viridiplantae</taxon>
        <taxon>Streptophyta</taxon>
        <taxon>Embryophyta</taxon>
        <taxon>Tracheophyta</taxon>
        <taxon>Spermatophyta</taxon>
        <taxon>Magnoliopsida</taxon>
        <taxon>eudicotyledons</taxon>
        <taxon>Gunneridae</taxon>
        <taxon>Pentapetalae</taxon>
        <taxon>rosids</taxon>
        <taxon>fabids</taxon>
        <taxon>Malpighiales</taxon>
        <taxon>Euphorbiaceae</taxon>
        <taxon>Crotonoideae</taxon>
        <taxon>Manihoteae</taxon>
        <taxon>Manihot</taxon>
    </lineage>
</organism>
<keyword evidence="5" id="KW-1133">Transmembrane helix</keyword>
<proteinExistence type="predicted"/>
<evidence type="ECO:0000256" key="1">
    <source>
        <dbReference type="ARBA" id="ARBA00022723"/>
    </source>
</evidence>
<feature type="transmembrane region" description="Helical" evidence="5">
    <location>
        <begin position="431"/>
        <end position="453"/>
    </location>
</feature>
<sequence>MANEEEAITNNSKKADSSYQVNPPFQRVGDSAEITEEITEGRQRDLELEIPSRTLEDTREDFMVIQMPATPTLTPKRVIFSPNPSPSFIRMNDSPDPSTSKSRSTIRNLLPKLSFKYRSTTSDIEKAAILALGGSSAGIEKKPFLSRTLSFTKVFNPRANITSSLPVTPISHSNPESTHGGHAYNPSSYAKGFAQIPIHRSRSVPVFNKEESTRQMDSSGGIFRVIPTTPRAAEVTVTTASNISTRNDNDVNDDSGEDILEEEAVCRICLIELGEGADTLKMECSCKGELALAHQECAVKWFSIKGNKTCDVCKQEVKNLPVTLLRVQNSRGNRARPAEAGPYRVWQDVPILVIVSMLAYFCFLEQLLVGKLGSGAIAISLPFSCIMGILASMTSTTMVRRRYVWVYATTQFGLVVLSAHLYYSLLHMQSVLSVLLATFTGFGVTMCGSSVIVEICRWRRRHAQANQQHGSQDETQLDQPPADAHQTVTNPNHQEIEIGRSEPTRSG</sequence>
<keyword evidence="5" id="KW-0472">Membrane</keyword>
<feature type="transmembrane region" description="Helical" evidence="5">
    <location>
        <begin position="404"/>
        <end position="425"/>
    </location>
</feature>
<dbReference type="SUPFAM" id="SSF57850">
    <property type="entry name" value="RING/U-box"/>
    <property type="match status" value="1"/>
</dbReference>
<dbReference type="OrthoDB" id="435038at2759"/>
<keyword evidence="5" id="KW-0812">Transmembrane</keyword>
<name>A0A2C9VC71_MANES</name>
<dbReference type="GO" id="GO:0008270">
    <property type="term" value="F:zinc ion binding"/>
    <property type="evidence" value="ECO:0007669"/>
    <property type="project" value="UniProtKB-KW"/>
</dbReference>
<feature type="compositionally biased region" description="Polar residues" evidence="4">
    <location>
        <begin position="166"/>
        <end position="177"/>
    </location>
</feature>
<feature type="region of interest" description="Disordered" evidence="4">
    <location>
        <begin position="1"/>
        <end position="29"/>
    </location>
</feature>
<dbReference type="STRING" id="3983.A0A2C9VC71"/>
<keyword evidence="2" id="KW-0863">Zinc-finger</keyword>
<dbReference type="SMART" id="SM00744">
    <property type="entry name" value="RINGv"/>
    <property type="match status" value="1"/>
</dbReference>
<feature type="transmembrane region" description="Helical" evidence="5">
    <location>
        <begin position="375"/>
        <end position="392"/>
    </location>
</feature>
<feature type="domain" description="RING-CH-type" evidence="6">
    <location>
        <begin position="258"/>
        <end position="320"/>
    </location>
</feature>
<dbReference type="PROSITE" id="PS51292">
    <property type="entry name" value="ZF_RING_CH"/>
    <property type="match status" value="1"/>
</dbReference>
<feature type="region of interest" description="Disordered" evidence="4">
    <location>
        <begin position="466"/>
        <end position="507"/>
    </location>
</feature>
<dbReference type="Pfam" id="PF12906">
    <property type="entry name" value="RINGv"/>
    <property type="match status" value="1"/>
</dbReference>
<dbReference type="InterPro" id="IPR011016">
    <property type="entry name" value="Znf_RING-CH"/>
</dbReference>
<feature type="compositionally biased region" description="Basic and acidic residues" evidence="4">
    <location>
        <begin position="494"/>
        <end position="507"/>
    </location>
</feature>
<evidence type="ECO:0000256" key="2">
    <source>
        <dbReference type="ARBA" id="ARBA00022771"/>
    </source>
</evidence>
<dbReference type="InterPro" id="IPR013083">
    <property type="entry name" value="Znf_RING/FYVE/PHD"/>
</dbReference>
<evidence type="ECO:0000313" key="7">
    <source>
        <dbReference type="EMBL" id="OAY42663.1"/>
    </source>
</evidence>
<evidence type="ECO:0000256" key="4">
    <source>
        <dbReference type="SAM" id="MobiDB-lite"/>
    </source>
</evidence>
<feature type="compositionally biased region" description="Polar residues" evidence="4">
    <location>
        <begin position="8"/>
        <end position="23"/>
    </location>
</feature>
<gene>
    <name evidence="7" type="ORF">MANES_08G006100v8</name>
</gene>
<dbReference type="PANTHER" id="PTHR46158:SF10">
    <property type="entry name" value="RING-CH-TYPE DOMAIN-CONTAINING PROTEIN"/>
    <property type="match status" value="1"/>
</dbReference>
<feature type="region of interest" description="Disordered" evidence="4">
    <location>
        <begin position="85"/>
        <end position="104"/>
    </location>
</feature>
<protein>
    <recommendedName>
        <fullName evidence="6">RING-CH-type domain-containing protein</fullName>
    </recommendedName>
</protein>
<evidence type="ECO:0000256" key="3">
    <source>
        <dbReference type="ARBA" id="ARBA00022833"/>
    </source>
</evidence>
<evidence type="ECO:0000256" key="5">
    <source>
        <dbReference type="SAM" id="Phobius"/>
    </source>
</evidence>
<reference evidence="8" key="1">
    <citation type="journal article" date="2016" name="Nat. Biotechnol.">
        <title>Sequencing wild and cultivated cassava and related species reveals extensive interspecific hybridization and genetic diversity.</title>
        <authorList>
            <person name="Bredeson J.V."/>
            <person name="Lyons J.B."/>
            <person name="Prochnik S.E."/>
            <person name="Wu G.A."/>
            <person name="Ha C.M."/>
            <person name="Edsinger-Gonzales E."/>
            <person name="Grimwood J."/>
            <person name="Schmutz J."/>
            <person name="Rabbi I.Y."/>
            <person name="Egesi C."/>
            <person name="Nauluvula P."/>
            <person name="Lebot V."/>
            <person name="Ndunguru J."/>
            <person name="Mkamilo G."/>
            <person name="Bart R.S."/>
            <person name="Setter T.L."/>
            <person name="Gleadow R.M."/>
            <person name="Kulakow P."/>
            <person name="Ferguson M.E."/>
            <person name="Rounsley S."/>
            <person name="Rokhsar D.S."/>
        </authorList>
    </citation>
    <scope>NUCLEOTIDE SEQUENCE [LARGE SCALE GENOMIC DNA]</scope>
    <source>
        <strain evidence="8">cv. AM560-2</strain>
    </source>
</reference>
<dbReference type="Proteomes" id="UP000091857">
    <property type="component" value="Chromosome 8"/>
</dbReference>
<evidence type="ECO:0000313" key="8">
    <source>
        <dbReference type="Proteomes" id="UP000091857"/>
    </source>
</evidence>
<dbReference type="OMA" id="FFELVHM"/>
<dbReference type="EMBL" id="CM004394">
    <property type="protein sequence ID" value="OAY42663.1"/>
    <property type="molecule type" value="Genomic_DNA"/>
</dbReference>
<dbReference type="AlphaFoldDB" id="A0A2C9VC71"/>
<evidence type="ECO:0000259" key="6">
    <source>
        <dbReference type="PROSITE" id="PS51292"/>
    </source>
</evidence>
<keyword evidence="1" id="KW-0479">Metal-binding</keyword>
<keyword evidence="3" id="KW-0862">Zinc</keyword>
<dbReference type="Gene3D" id="3.30.40.10">
    <property type="entry name" value="Zinc/RING finger domain, C3HC4 (zinc finger)"/>
    <property type="match status" value="1"/>
</dbReference>
<feature type="compositionally biased region" description="Polar residues" evidence="4">
    <location>
        <begin position="466"/>
        <end position="478"/>
    </location>
</feature>
<keyword evidence="8" id="KW-1185">Reference proteome</keyword>
<dbReference type="CDD" id="cd16495">
    <property type="entry name" value="RING_CH-C4HC3_MARCH"/>
    <property type="match status" value="1"/>
</dbReference>
<feature type="compositionally biased region" description="Polar residues" evidence="4">
    <location>
        <begin position="95"/>
        <end position="104"/>
    </location>
</feature>